<dbReference type="InterPro" id="IPR019749">
    <property type="entry name" value="Band_41_domain"/>
</dbReference>
<dbReference type="CDD" id="cd14473">
    <property type="entry name" value="FERM_B-lobe"/>
    <property type="match status" value="1"/>
</dbReference>
<dbReference type="SMART" id="SM00295">
    <property type="entry name" value="B41"/>
    <property type="match status" value="1"/>
</dbReference>
<dbReference type="InterPro" id="IPR035963">
    <property type="entry name" value="FERM_2"/>
</dbReference>
<feature type="domain" description="FERM" evidence="2">
    <location>
        <begin position="11"/>
        <end position="425"/>
    </location>
</feature>
<proteinExistence type="predicted"/>
<dbReference type="PANTHER" id="PTHR23280:SF4">
    <property type="entry name" value="BAND 4.1-LIKE PROTEIN 4A"/>
    <property type="match status" value="1"/>
</dbReference>
<protein>
    <recommendedName>
        <fullName evidence="2">FERM domain-containing protein</fullName>
    </recommendedName>
</protein>
<dbReference type="InterPro" id="IPR018980">
    <property type="entry name" value="FERM_PH-like_C"/>
</dbReference>
<dbReference type="SUPFAM" id="SSF47031">
    <property type="entry name" value="Second domain of FERM"/>
    <property type="match status" value="1"/>
</dbReference>
<dbReference type="Gene3D" id="1.20.80.60">
    <property type="match status" value="1"/>
</dbReference>
<dbReference type="Pfam" id="PF09380">
    <property type="entry name" value="FERM_C"/>
    <property type="match status" value="1"/>
</dbReference>
<dbReference type="InterPro" id="IPR011993">
    <property type="entry name" value="PH-like_dom_sf"/>
</dbReference>
<dbReference type="InterPro" id="IPR000299">
    <property type="entry name" value="FERM_domain"/>
</dbReference>
<dbReference type="SMART" id="SM01196">
    <property type="entry name" value="FERM_C"/>
    <property type="match status" value="1"/>
</dbReference>
<dbReference type="SUPFAM" id="SSF54236">
    <property type="entry name" value="Ubiquitin-like"/>
    <property type="match status" value="1"/>
</dbReference>
<dbReference type="Gene3D" id="2.30.29.30">
    <property type="entry name" value="Pleckstrin-homology domain (PH domain)/Phosphotyrosine-binding domain (PTB)"/>
    <property type="match status" value="1"/>
</dbReference>
<dbReference type="GO" id="GO:0005856">
    <property type="term" value="C:cytoskeleton"/>
    <property type="evidence" value="ECO:0007669"/>
    <property type="project" value="TreeGrafter"/>
</dbReference>
<name>A0A3Q2G712_CYPVA</name>
<dbReference type="GeneTree" id="ENSGT00940000159623"/>
<dbReference type="STRING" id="28743.ENSCVAP00000019300"/>
<keyword evidence="4" id="KW-1185">Reference proteome</keyword>
<dbReference type="AlphaFoldDB" id="A0A3Q2G712"/>
<evidence type="ECO:0000313" key="3">
    <source>
        <dbReference type="Ensembl" id="ENSCVAP00000019300.1"/>
    </source>
</evidence>
<reference evidence="3" key="1">
    <citation type="submission" date="2025-08" db="UniProtKB">
        <authorList>
            <consortium name="Ensembl"/>
        </authorList>
    </citation>
    <scope>IDENTIFICATION</scope>
</reference>
<dbReference type="InterPro" id="IPR029071">
    <property type="entry name" value="Ubiquitin-like_domsf"/>
</dbReference>
<evidence type="ECO:0000259" key="2">
    <source>
        <dbReference type="PROSITE" id="PS50057"/>
    </source>
</evidence>
<sequence>MMCFRGNRDEFYGEVLLLDGRRLPLTSEQGIKVKRSSKAAAIFQLVASHLNLVQVQFFGLRFCDVKQRSFWLDPTRTLLQHQELIGPPYIFYFGVKFYVEDPVKLPDETTRGQFYLQLRQDIQRGVLPCPAHLKPHLLALMLQGEGHRDRSPPPSGSEPLPVPLQLAADVWRHPVRRLRTLTLPPPAIDSSGHHLSLMGLCLLQGQNHTEYFLGPTPVGVVIFKNKVLVGKYLWQRITKLRFKDETFELQEEASFFFQMYDRCDCRRLWRCCVEHHNRLWMVRFSRNINRRREYQDKMLPTNRPQPNMLANLPPQQPRHLDDRPMKFTLFTRVKSGTTRENSEMQRLERPLRYNFKINSKLQSIHPFFVTLIPSRVNRGAGAYLQLSTGERRGPPWTGLQSIAGQHRDKQDKQPFTLPPKRSQFT</sequence>
<dbReference type="InterPro" id="IPR019747">
    <property type="entry name" value="FERM_CS"/>
</dbReference>
<dbReference type="Pfam" id="PF09379">
    <property type="entry name" value="FERM_N"/>
    <property type="match status" value="1"/>
</dbReference>
<dbReference type="SUPFAM" id="SSF50729">
    <property type="entry name" value="PH domain-like"/>
    <property type="match status" value="1"/>
</dbReference>
<dbReference type="InterPro" id="IPR018979">
    <property type="entry name" value="FERM_N"/>
</dbReference>
<dbReference type="PANTHER" id="PTHR23280">
    <property type="entry name" value="4.1 G PROTEIN"/>
    <property type="match status" value="1"/>
</dbReference>
<dbReference type="Ensembl" id="ENSCVAT00000033085.1">
    <property type="protein sequence ID" value="ENSCVAP00000019300.1"/>
    <property type="gene ID" value="ENSCVAG00000022706.1"/>
</dbReference>
<dbReference type="Gene3D" id="3.10.20.90">
    <property type="entry name" value="Phosphatidylinositol 3-kinase Catalytic Subunit, Chain A, domain 1"/>
    <property type="match status" value="1"/>
</dbReference>
<dbReference type="PROSITE" id="PS00660">
    <property type="entry name" value="FERM_1"/>
    <property type="match status" value="1"/>
</dbReference>
<reference evidence="3" key="2">
    <citation type="submission" date="2025-09" db="UniProtKB">
        <authorList>
            <consortium name="Ensembl"/>
        </authorList>
    </citation>
    <scope>IDENTIFICATION</scope>
</reference>
<dbReference type="GO" id="GO:0031032">
    <property type="term" value="P:actomyosin structure organization"/>
    <property type="evidence" value="ECO:0007669"/>
    <property type="project" value="TreeGrafter"/>
</dbReference>
<dbReference type="InterPro" id="IPR019748">
    <property type="entry name" value="FERM_central"/>
</dbReference>
<accession>A0A3Q2G712</accession>
<dbReference type="PROSITE" id="PS50057">
    <property type="entry name" value="FERM_3"/>
    <property type="match status" value="1"/>
</dbReference>
<organism evidence="3 4">
    <name type="scientific">Cyprinodon variegatus</name>
    <name type="common">Sheepshead minnow</name>
    <dbReference type="NCBI Taxonomy" id="28743"/>
    <lineage>
        <taxon>Eukaryota</taxon>
        <taxon>Metazoa</taxon>
        <taxon>Chordata</taxon>
        <taxon>Craniata</taxon>
        <taxon>Vertebrata</taxon>
        <taxon>Euteleostomi</taxon>
        <taxon>Actinopterygii</taxon>
        <taxon>Neopterygii</taxon>
        <taxon>Teleostei</taxon>
        <taxon>Neoteleostei</taxon>
        <taxon>Acanthomorphata</taxon>
        <taxon>Ovalentaria</taxon>
        <taxon>Atherinomorphae</taxon>
        <taxon>Cyprinodontiformes</taxon>
        <taxon>Cyprinodontidae</taxon>
        <taxon>Cyprinodon</taxon>
    </lineage>
</organism>
<evidence type="ECO:0000256" key="1">
    <source>
        <dbReference type="SAM" id="MobiDB-lite"/>
    </source>
</evidence>
<dbReference type="Proteomes" id="UP000265020">
    <property type="component" value="Unassembled WGS sequence"/>
</dbReference>
<evidence type="ECO:0000313" key="4">
    <source>
        <dbReference type="Proteomes" id="UP000265020"/>
    </source>
</evidence>
<feature type="region of interest" description="Disordered" evidence="1">
    <location>
        <begin position="389"/>
        <end position="425"/>
    </location>
</feature>